<dbReference type="PANTHER" id="PTHR40780">
    <property type="entry name" value="DUF3669 DOMAIN-CONTAINING PROTEIN"/>
    <property type="match status" value="1"/>
</dbReference>
<evidence type="ECO:0000256" key="1">
    <source>
        <dbReference type="SAM" id="MobiDB-lite"/>
    </source>
</evidence>
<protein>
    <recommendedName>
        <fullName evidence="2">DUF3669 domain-containing protein</fullName>
    </recommendedName>
</protein>
<feature type="compositionally biased region" description="Polar residues" evidence="1">
    <location>
        <begin position="30"/>
        <end position="39"/>
    </location>
</feature>
<dbReference type="Proteomes" id="UP001153461">
    <property type="component" value="Unassembled WGS sequence"/>
</dbReference>
<comment type="caution">
    <text evidence="3">The sequence shown here is derived from an EMBL/GenBank/DDBJ whole genome shotgun (WGS) entry which is preliminary data.</text>
</comment>
<feature type="domain" description="DUF3669" evidence="2">
    <location>
        <begin position="356"/>
        <end position="424"/>
    </location>
</feature>
<dbReference type="InterPro" id="IPR022137">
    <property type="entry name" value="Znf_prot_DUF3669"/>
</dbReference>
<evidence type="ECO:0000259" key="2">
    <source>
        <dbReference type="Pfam" id="PF12417"/>
    </source>
</evidence>
<dbReference type="AlphaFoldDB" id="A0A9W4NBK4"/>
<accession>A0A9W4NBK4</accession>
<name>A0A9W4NBK4_PENNA</name>
<organism evidence="3 4">
    <name type="scientific">Penicillium nalgiovense</name>
    <dbReference type="NCBI Taxonomy" id="60175"/>
    <lineage>
        <taxon>Eukaryota</taxon>
        <taxon>Fungi</taxon>
        <taxon>Dikarya</taxon>
        <taxon>Ascomycota</taxon>
        <taxon>Pezizomycotina</taxon>
        <taxon>Eurotiomycetes</taxon>
        <taxon>Eurotiomycetidae</taxon>
        <taxon>Eurotiales</taxon>
        <taxon>Aspergillaceae</taxon>
        <taxon>Penicillium</taxon>
    </lineage>
</organism>
<feature type="region of interest" description="Disordered" evidence="1">
    <location>
        <begin position="15"/>
        <end position="39"/>
    </location>
</feature>
<dbReference type="PANTHER" id="PTHR40780:SF2">
    <property type="entry name" value="DUF3669 DOMAIN-CONTAINING PROTEIN"/>
    <property type="match status" value="1"/>
</dbReference>
<dbReference type="OrthoDB" id="240298at2759"/>
<dbReference type="EMBL" id="CAJVNV010000636">
    <property type="protein sequence ID" value="CAG8322758.1"/>
    <property type="molecule type" value="Genomic_DNA"/>
</dbReference>
<evidence type="ECO:0000313" key="3">
    <source>
        <dbReference type="EMBL" id="CAG8322758.1"/>
    </source>
</evidence>
<reference evidence="3" key="1">
    <citation type="submission" date="2021-07" db="EMBL/GenBank/DDBJ databases">
        <authorList>
            <person name="Branca A.L. A."/>
        </authorList>
    </citation>
    <scope>NUCLEOTIDE SEQUENCE</scope>
</reference>
<evidence type="ECO:0000313" key="4">
    <source>
        <dbReference type="Proteomes" id="UP001153461"/>
    </source>
</evidence>
<dbReference type="Pfam" id="PF12417">
    <property type="entry name" value="DUF3669"/>
    <property type="match status" value="1"/>
</dbReference>
<gene>
    <name evidence="3" type="ORF">PNAL_LOCUS10409</name>
</gene>
<sequence>MLRRWIWFSATPFSVPSSKVTSKRHHQSSDESGTPSSAISSTLRKDIDLTNRLSALLDAARNEELTSELQILSSAEPHEVLSRVLSPSSVVSRASSFAFFNNAQQASSVGFRSVGFGQCGIVFERPGRAYVVKIARSSFEDALWADLQAHLAVYHAFANQQSVEVRTPKVFSYVSKSNNEWWDSHLELFHGSHLSFPLPAMALITERILPLPKLARQALIDAYCPAPSQLAVRAHDTNRDCLARIYLGCRRGVNDPPPANFTLRNFNLCLDQMIELNLPIQHYAKAIGQAMAIMHWSANVDCYDVEFVLGSEGETSYTQEICRLSGLSVEHLASMPPHTDLDKMMRTNFRRRTARVWVLDFNLCSKWEEQMGLERPDDLIAHLVAVFFENDPYYPRPSQDLEPDKSLWFTFSSSYRDAAASVLSVPGKDPRLALLPQKFLDACVLRQSEGSV</sequence>
<proteinExistence type="predicted"/>